<dbReference type="AlphaFoldDB" id="A0A0M2NJM6"/>
<evidence type="ECO:0000313" key="1">
    <source>
        <dbReference type="EMBL" id="KKI52378.1"/>
    </source>
</evidence>
<keyword evidence="2" id="KW-1185">Reference proteome</keyword>
<gene>
    <name evidence="1" type="ORF">CHK_0148</name>
</gene>
<organism evidence="1 2">
    <name type="scientific">Christensenella hongkongensis</name>
    <dbReference type="NCBI Taxonomy" id="270498"/>
    <lineage>
        <taxon>Bacteria</taxon>
        <taxon>Bacillati</taxon>
        <taxon>Bacillota</taxon>
        <taxon>Clostridia</taxon>
        <taxon>Christensenellales</taxon>
        <taxon>Christensenellaceae</taxon>
        <taxon>Christensenella</taxon>
    </lineage>
</organism>
<dbReference type="EMBL" id="LAYJ01000022">
    <property type="protein sequence ID" value="KKI52378.1"/>
    <property type="molecule type" value="Genomic_DNA"/>
</dbReference>
<sequence length="37" mass="4033">MDFTAYQLMASQGCAAVCSLHSSAETGRRLVSGFCFW</sequence>
<accession>A0A0M2NJM6</accession>
<dbReference type="STRING" id="270498.CHK_0148"/>
<protein>
    <submittedName>
        <fullName evidence="1">Uncharacterized protein</fullName>
    </submittedName>
</protein>
<reference evidence="1 2" key="1">
    <citation type="submission" date="2015-04" db="EMBL/GenBank/DDBJ databases">
        <title>Draft genome sequence of bacteremic isolate Catabacter hongkongensis type strain HKU16T.</title>
        <authorList>
            <person name="Lau S.K."/>
            <person name="Teng J.L."/>
            <person name="Huang Y."/>
            <person name="Curreem S.O."/>
            <person name="Tsui S.K."/>
            <person name="Woo P.C."/>
        </authorList>
    </citation>
    <scope>NUCLEOTIDE SEQUENCE [LARGE SCALE GENOMIC DNA]</scope>
    <source>
        <strain evidence="1 2">HKU16</strain>
    </source>
</reference>
<evidence type="ECO:0000313" key="2">
    <source>
        <dbReference type="Proteomes" id="UP000034076"/>
    </source>
</evidence>
<dbReference type="Proteomes" id="UP000034076">
    <property type="component" value="Unassembled WGS sequence"/>
</dbReference>
<proteinExistence type="predicted"/>
<name>A0A0M2NJM6_9FIRM</name>
<comment type="caution">
    <text evidence="1">The sequence shown here is derived from an EMBL/GenBank/DDBJ whole genome shotgun (WGS) entry which is preliminary data.</text>
</comment>